<dbReference type="PANTHER" id="PTHR42811">
    <property type="entry name" value="SERINE ACETYLTRANSFERASE"/>
    <property type="match status" value="1"/>
</dbReference>
<comment type="similarity">
    <text evidence="2">Belongs to the transferase hexapeptide repeat family.</text>
</comment>
<feature type="domain" description="EF-hand" evidence="8">
    <location>
        <begin position="327"/>
        <end position="362"/>
    </location>
</feature>
<dbReference type="PROSITE" id="PS00101">
    <property type="entry name" value="HEXAPEP_TRANSFERASES"/>
    <property type="match status" value="1"/>
</dbReference>
<dbReference type="Proteomes" id="UP001605036">
    <property type="component" value="Unassembled WGS sequence"/>
</dbReference>
<dbReference type="Gene3D" id="1.10.238.10">
    <property type="entry name" value="EF-hand"/>
    <property type="match status" value="1"/>
</dbReference>
<dbReference type="InterPro" id="IPR001451">
    <property type="entry name" value="Hexapep"/>
</dbReference>
<dbReference type="InterPro" id="IPR005881">
    <property type="entry name" value="Ser_O-AcTrfase"/>
</dbReference>
<evidence type="ECO:0000313" key="9">
    <source>
        <dbReference type="EMBL" id="KAL2632959.1"/>
    </source>
</evidence>
<dbReference type="Gene3D" id="1.10.3130.10">
    <property type="entry name" value="serine acetyltransferase, domain 1"/>
    <property type="match status" value="1"/>
</dbReference>
<dbReference type="NCBIfam" id="TIGR01172">
    <property type="entry name" value="cysE"/>
    <property type="match status" value="1"/>
</dbReference>
<dbReference type="SUPFAM" id="SSF47473">
    <property type="entry name" value="EF-hand"/>
    <property type="match status" value="1"/>
</dbReference>
<name>A0ABD1YQA2_9MARC</name>
<protein>
    <recommendedName>
        <fullName evidence="3">serine O-acetyltransferase</fullName>
        <ecNumber evidence="3">2.3.1.30</ecNumber>
    </recommendedName>
</protein>
<dbReference type="CDD" id="cd03354">
    <property type="entry name" value="LbH_SAT"/>
    <property type="match status" value="1"/>
</dbReference>
<dbReference type="EC" id="2.3.1.30" evidence="3"/>
<dbReference type="FunFam" id="2.160.10.10:FF:000002">
    <property type="entry name" value="Serine acetyltransferase"/>
    <property type="match status" value="1"/>
</dbReference>
<dbReference type="InterPro" id="IPR018357">
    <property type="entry name" value="Hexapep_transf_CS"/>
</dbReference>
<reference evidence="9 10" key="1">
    <citation type="submission" date="2024-09" db="EMBL/GenBank/DDBJ databases">
        <title>Chromosome-scale assembly of Riccia fluitans.</title>
        <authorList>
            <person name="Paukszto L."/>
            <person name="Sawicki J."/>
            <person name="Karawczyk K."/>
            <person name="Piernik-Szablinska J."/>
            <person name="Szczecinska M."/>
            <person name="Mazdziarz M."/>
        </authorList>
    </citation>
    <scope>NUCLEOTIDE SEQUENCE [LARGE SCALE GENOMIC DNA]</scope>
    <source>
        <strain evidence="9">Rf_01</strain>
        <tissue evidence="9">Aerial parts of the thallus</tissue>
    </source>
</reference>
<evidence type="ECO:0000259" key="8">
    <source>
        <dbReference type="PROSITE" id="PS50222"/>
    </source>
</evidence>
<organism evidence="9 10">
    <name type="scientific">Riccia fluitans</name>
    <dbReference type="NCBI Taxonomy" id="41844"/>
    <lineage>
        <taxon>Eukaryota</taxon>
        <taxon>Viridiplantae</taxon>
        <taxon>Streptophyta</taxon>
        <taxon>Embryophyta</taxon>
        <taxon>Marchantiophyta</taxon>
        <taxon>Marchantiopsida</taxon>
        <taxon>Marchantiidae</taxon>
        <taxon>Marchantiales</taxon>
        <taxon>Ricciaceae</taxon>
        <taxon>Riccia</taxon>
    </lineage>
</organism>
<dbReference type="Pfam" id="PF00132">
    <property type="entry name" value="Hexapep"/>
    <property type="match status" value="1"/>
</dbReference>
<evidence type="ECO:0000256" key="3">
    <source>
        <dbReference type="ARBA" id="ARBA00013266"/>
    </source>
</evidence>
<dbReference type="InterPro" id="IPR045304">
    <property type="entry name" value="LbH_SAT"/>
</dbReference>
<sequence length="371" mass="40490">MAPHLVEEETIFTPQDEVWVDLRIEAEQMAEESSGDLDLLGRELLPNFLEVTVLRCDSLEECLATHLAQKLGWSAAPAERWYSILLTAFREGRAATGEHLKDLIRRDLVVIKERDPACPSLAHALLHFKGYHGLQVYRAANWLWRKGQTSLASIFQSRVSEVFGMDIHPGARIGWGVMIDHGTGVVIGETAVVGNGCSLLHGVTLGGNGKEGGDRHPKLGCEVLVGAGASILGNVKIGAGAKIGAAAVVLTDIPAHVTAVGCPAKVIGRAKEENPATSLDHSCRLVELFRSRTRPLCPFRKLDSQKKGFLGPHEFATQLRSACQVQISYSEASDLFFKMDSDHDGQLTEEEFNKNLPLYIDTLKSRPIRSG</sequence>
<dbReference type="InterPro" id="IPR042122">
    <property type="entry name" value="Ser_AcTrfase_N_sf"/>
</dbReference>
<dbReference type="GO" id="GO:0008652">
    <property type="term" value="P:amino acid biosynthetic process"/>
    <property type="evidence" value="ECO:0007669"/>
    <property type="project" value="UniProtKB-KW"/>
</dbReference>
<dbReference type="SMART" id="SM00971">
    <property type="entry name" value="SATase_N"/>
    <property type="match status" value="1"/>
</dbReference>
<dbReference type="SUPFAM" id="SSF51161">
    <property type="entry name" value="Trimeric LpxA-like enzymes"/>
    <property type="match status" value="1"/>
</dbReference>
<keyword evidence="6" id="KW-0106">Calcium</keyword>
<dbReference type="PROSITE" id="PS50222">
    <property type="entry name" value="EF_HAND_2"/>
    <property type="match status" value="1"/>
</dbReference>
<dbReference type="InterPro" id="IPR011004">
    <property type="entry name" value="Trimer_LpxA-like_sf"/>
</dbReference>
<dbReference type="NCBIfam" id="NF041874">
    <property type="entry name" value="EPS_EpsC"/>
    <property type="match status" value="1"/>
</dbReference>
<evidence type="ECO:0000256" key="4">
    <source>
        <dbReference type="ARBA" id="ARBA00022605"/>
    </source>
</evidence>
<dbReference type="GO" id="GO:0009001">
    <property type="term" value="F:serine O-acetyltransferase activity"/>
    <property type="evidence" value="ECO:0007669"/>
    <property type="project" value="UniProtKB-EC"/>
</dbReference>
<comment type="pathway">
    <text evidence="1">Amino-acid biosynthesis; L-cysteine biosynthesis; L-cysteine from L-serine: step 1/2.</text>
</comment>
<dbReference type="GO" id="GO:0005737">
    <property type="term" value="C:cytoplasm"/>
    <property type="evidence" value="ECO:0007669"/>
    <property type="project" value="UniProtKB-ARBA"/>
</dbReference>
<dbReference type="InterPro" id="IPR011992">
    <property type="entry name" value="EF-hand-dom_pair"/>
</dbReference>
<dbReference type="InterPro" id="IPR010493">
    <property type="entry name" value="Ser_AcTrfase_N"/>
</dbReference>
<evidence type="ECO:0000313" key="10">
    <source>
        <dbReference type="Proteomes" id="UP001605036"/>
    </source>
</evidence>
<evidence type="ECO:0000256" key="7">
    <source>
        <dbReference type="ARBA" id="ARBA00023315"/>
    </source>
</evidence>
<keyword evidence="5" id="KW-0808">Transferase</keyword>
<dbReference type="InterPro" id="IPR053376">
    <property type="entry name" value="Serine_acetyltransferase"/>
</dbReference>
<dbReference type="Gene3D" id="2.160.10.10">
    <property type="entry name" value="Hexapeptide repeat proteins"/>
    <property type="match status" value="1"/>
</dbReference>
<evidence type="ECO:0000256" key="2">
    <source>
        <dbReference type="ARBA" id="ARBA00007274"/>
    </source>
</evidence>
<evidence type="ECO:0000256" key="6">
    <source>
        <dbReference type="ARBA" id="ARBA00022837"/>
    </source>
</evidence>
<evidence type="ECO:0000256" key="1">
    <source>
        <dbReference type="ARBA" id="ARBA00004876"/>
    </source>
</evidence>
<evidence type="ECO:0000256" key="5">
    <source>
        <dbReference type="ARBA" id="ARBA00022679"/>
    </source>
</evidence>
<keyword evidence="4" id="KW-0028">Amino-acid biosynthesis</keyword>
<dbReference type="Pfam" id="PF06426">
    <property type="entry name" value="SATase_N"/>
    <property type="match status" value="1"/>
</dbReference>
<comment type="caution">
    <text evidence="9">The sequence shown here is derived from an EMBL/GenBank/DDBJ whole genome shotgun (WGS) entry which is preliminary data.</text>
</comment>
<gene>
    <name evidence="9" type="ORF">R1flu_004438</name>
</gene>
<proteinExistence type="inferred from homology"/>
<dbReference type="InterPro" id="IPR002048">
    <property type="entry name" value="EF_hand_dom"/>
</dbReference>
<keyword evidence="10" id="KW-1185">Reference proteome</keyword>
<dbReference type="PROSITE" id="PS00018">
    <property type="entry name" value="EF_HAND_1"/>
    <property type="match status" value="1"/>
</dbReference>
<accession>A0ABD1YQA2</accession>
<keyword evidence="7" id="KW-0012">Acyltransferase</keyword>
<dbReference type="EMBL" id="JBHFFA010000003">
    <property type="protein sequence ID" value="KAL2632959.1"/>
    <property type="molecule type" value="Genomic_DNA"/>
</dbReference>
<dbReference type="AlphaFoldDB" id="A0ABD1YQA2"/>
<dbReference type="InterPro" id="IPR018247">
    <property type="entry name" value="EF_Hand_1_Ca_BS"/>
</dbReference>